<dbReference type="STRING" id="1798.AWC30_10390"/>
<protein>
    <submittedName>
        <fullName evidence="1">Esterase</fullName>
    </submittedName>
</protein>
<dbReference type="RefSeq" id="WP_085110081.1">
    <property type="nucleotide sequence ID" value="NZ_JACKSN010000192.1"/>
</dbReference>
<dbReference type="Proteomes" id="UP000193090">
    <property type="component" value="Unassembled WGS sequence"/>
</dbReference>
<evidence type="ECO:0000313" key="2">
    <source>
        <dbReference type="Proteomes" id="UP000193090"/>
    </source>
</evidence>
<evidence type="ECO:0000313" key="1">
    <source>
        <dbReference type="EMBL" id="ORX03965.1"/>
    </source>
</evidence>
<comment type="caution">
    <text evidence="1">The sequence shown here is derived from an EMBL/GenBank/DDBJ whole genome shotgun (WGS) entry which is preliminary data.</text>
</comment>
<proteinExistence type="predicted"/>
<dbReference type="InterPro" id="IPR029058">
    <property type="entry name" value="AB_hydrolase_fold"/>
</dbReference>
<reference evidence="1 2" key="1">
    <citation type="submission" date="2016-01" db="EMBL/GenBank/DDBJ databases">
        <title>The new phylogeny of the genus Mycobacterium.</title>
        <authorList>
            <person name="Tarcisio F."/>
            <person name="Conor M."/>
            <person name="Antonella G."/>
            <person name="Elisabetta G."/>
            <person name="Giulia F.S."/>
            <person name="Sara T."/>
            <person name="Anna F."/>
            <person name="Clotilde B."/>
            <person name="Roberto B."/>
            <person name="Veronica D.S."/>
            <person name="Fabio R."/>
            <person name="Monica P."/>
            <person name="Olivier J."/>
            <person name="Enrico T."/>
            <person name="Nicola S."/>
        </authorList>
    </citation>
    <scope>NUCLEOTIDE SEQUENCE [LARGE SCALE GENOMIC DNA]</scope>
    <source>
        <strain evidence="1 2">DSM 44153</strain>
    </source>
</reference>
<accession>A0A1X2EKT8</accession>
<name>A0A1X2EKT8_9MYCO</name>
<organism evidence="1 2">
    <name type="scientific">Mycolicibacillus trivialis</name>
    <dbReference type="NCBI Taxonomy" id="1798"/>
    <lineage>
        <taxon>Bacteria</taxon>
        <taxon>Bacillati</taxon>
        <taxon>Actinomycetota</taxon>
        <taxon>Actinomycetes</taxon>
        <taxon>Mycobacteriales</taxon>
        <taxon>Mycobacteriaceae</taxon>
        <taxon>Mycolicibacillus</taxon>
    </lineage>
</organism>
<dbReference type="OrthoDB" id="3789848at2"/>
<dbReference type="EMBL" id="LQPZ01000026">
    <property type="protein sequence ID" value="ORX03965.1"/>
    <property type="molecule type" value="Genomic_DNA"/>
</dbReference>
<dbReference type="Gene3D" id="3.40.50.1820">
    <property type="entry name" value="alpha/beta hydrolase"/>
    <property type="match status" value="1"/>
</dbReference>
<keyword evidence="2" id="KW-1185">Reference proteome</keyword>
<sequence>MDTFEYRPDRFMDFFGEAGGPTVLLWHGKQTDARSAVRPLAAMIAGHGLAVAVPDWNSHADDGGRDDLLRSLDAARARTAEPDDLVLAGWSMGGAAAAGLATHATQSGVRFARVVCLAGAFVVADPITGTPPGLELPAGAEPTPFTLLHGVFDTVIPMEVSRQFAAALGGNGWPVELVELDADHGSIAGATYDPVADRYSAAEDHETLAVAAEVAALIAGVARG</sequence>
<gene>
    <name evidence="1" type="ORF">AWC30_10390</name>
</gene>
<dbReference type="SUPFAM" id="SSF53474">
    <property type="entry name" value="alpha/beta-Hydrolases"/>
    <property type="match status" value="1"/>
</dbReference>
<dbReference type="AlphaFoldDB" id="A0A1X2EKT8"/>